<dbReference type="Proteomes" id="UP000298416">
    <property type="component" value="Unassembled WGS sequence"/>
</dbReference>
<keyword evidence="4" id="KW-1185">Reference proteome</keyword>
<evidence type="ECO:0008006" key="5">
    <source>
        <dbReference type="Google" id="ProtNLM"/>
    </source>
</evidence>
<organism evidence="3">
    <name type="scientific">Salvia splendens</name>
    <name type="common">Scarlet sage</name>
    <dbReference type="NCBI Taxonomy" id="180675"/>
    <lineage>
        <taxon>Eukaryota</taxon>
        <taxon>Viridiplantae</taxon>
        <taxon>Streptophyta</taxon>
        <taxon>Embryophyta</taxon>
        <taxon>Tracheophyta</taxon>
        <taxon>Spermatophyta</taxon>
        <taxon>Magnoliopsida</taxon>
        <taxon>eudicotyledons</taxon>
        <taxon>Gunneridae</taxon>
        <taxon>Pentapetalae</taxon>
        <taxon>asterids</taxon>
        <taxon>lamiids</taxon>
        <taxon>Lamiales</taxon>
        <taxon>Lamiaceae</taxon>
        <taxon>Nepetoideae</taxon>
        <taxon>Mentheae</taxon>
        <taxon>Salviinae</taxon>
        <taxon>Salvia</taxon>
        <taxon>Salvia subgen. Calosphace</taxon>
        <taxon>core Calosphace</taxon>
    </lineage>
</organism>
<sequence length="176" mass="20533">MPLYDCMLLLKPTVPKEALFDLIARVGKHVYRRNGVVTDLKSFGNVQLGYGIRKLDGRYYQIKFVSEILLVEKEDNYPEIFNWYIVQGQLLQMTMMTPPSMNSELYYLNKEDRLLRWLLIKHRDFKFRGSSMGEVDIASELRDVKSVLIDGNMIEEEEDDDDDDDDEQSESGDSMS</sequence>
<dbReference type="InterPro" id="IPR035980">
    <property type="entry name" value="Ribosomal_bS6_sf"/>
</dbReference>
<accession>A0A8X8Z4M3</accession>
<dbReference type="PANTHER" id="PTHR21011">
    <property type="entry name" value="MITOCHONDRIAL 28S RIBOSOMAL PROTEIN S6"/>
    <property type="match status" value="1"/>
</dbReference>
<dbReference type="InterPro" id="IPR014717">
    <property type="entry name" value="Transl_elong_EF1B/ribsomal_bS6"/>
</dbReference>
<dbReference type="InterPro" id="IPR000529">
    <property type="entry name" value="Ribosomal_bS6"/>
</dbReference>
<protein>
    <recommendedName>
        <fullName evidence="5">Small subunit ribosomal protein S6</fullName>
    </recommendedName>
</protein>
<evidence type="ECO:0000256" key="1">
    <source>
        <dbReference type="ARBA" id="ARBA00009512"/>
    </source>
</evidence>
<proteinExistence type="inferred from homology"/>
<dbReference type="GO" id="GO:0006412">
    <property type="term" value="P:translation"/>
    <property type="evidence" value="ECO:0007669"/>
    <property type="project" value="InterPro"/>
</dbReference>
<feature type="region of interest" description="Disordered" evidence="2">
    <location>
        <begin position="152"/>
        <end position="176"/>
    </location>
</feature>
<name>A0A8X8Z4M3_SALSN</name>
<comment type="similarity">
    <text evidence="1">Belongs to the bacterial ribosomal protein bS6 family.</text>
</comment>
<evidence type="ECO:0000313" key="3">
    <source>
        <dbReference type="EMBL" id="KAG6391962.1"/>
    </source>
</evidence>
<comment type="caution">
    <text evidence="3">The sequence shown here is derived from an EMBL/GenBank/DDBJ whole genome shotgun (WGS) entry which is preliminary data.</text>
</comment>
<dbReference type="GO" id="GO:0003735">
    <property type="term" value="F:structural constituent of ribosome"/>
    <property type="evidence" value="ECO:0007669"/>
    <property type="project" value="InterPro"/>
</dbReference>
<dbReference type="Pfam" id="PF01250">
    <property type="entry name" value="Ribosomal_S6"/>
    <property type="match status" value="1"/>
</dbReference>
<feature type="compositionally biased region" description="Acidic residues" evidence="2">
    <location>
        <begin position="153"/>
        <end position="170"/>
    </location>
</feature>
<dbReference type="GO" id="GO:0005737">
    <property type="term" value="C:cytoplasm"/>
    <property type="evidence" value="ECO:0007669"/>
    <property type="project" value="UniProtKB-ARBA"/>
</dbReference>
<dbReference type="GO" id="GO:0070181">
    <property type="term" value="F:small ribosomal subunit rRNA binding"/>
    <property type="evidence" value="ECO:0007669"/>
    <property type="project" value="TreeGrafter"/>
</dbReference>
<evidence type="ECO:0000313" key="4">
    <source>
        <dbReference type="Proteomes" id="UP000298416"/>
    </source>
</evidence>
<dbReference type="PANTHER" id="PTHR21011:SF1">
    <property type="entry name" value="SMALL RIBOSOMAL SUBUNIT PROTEIN BS6M"/>
    <property type="match status" value="1"/>
</dbReference>
<dbReference type="GO" id="GO:0005840">
    <property type="term" value="C:ribosome"/>
    <property type="evidence" value="ECO:0007669"/>
    <property type="project" value="InterPro"/>
</dbReference>
<reference evidence="3" key="2">
    <citation type="submission" date="2020-08" db="EMBL/GenBank/DDBJ databases">
        <title>Plant Genome Project.</title>
        <authorList>
            <person name="Zhang R.-G."/>
        </authorList>
    </citation>
    <scope>NUCLEOTIDE SEQUENCE</scope>
    <source>
        <strain evidence="3">Huo1</strain>
        <tissue evidence="3">Leaf</tissue>
    </source>
</reference>
<evidence type="ECO:0000256" key="2">
    <source>
        <dbReference type="SAM" id="MobiDB-lite"/>
    </source>
</evidence>
<dbReference type="CDD" id="cd15465">
    <property type="entry name" value="bS6_mito"/>
    <property type="match status" value="1"/>
</dbReference>
<dbReference type="EMBL" id="PNBA02000019">
    <property type="protein sequence ID" value="KAG6391962.1"/>
    <property type="molecule type" value="Genomic_DNA"/>
</dbReference>
<dbReference type="AlphaFoldDB" id="A0A8X8Z4M3"/>
<dbReference type="Gene3D" id="3.30.70.60">
    <property type="match status" value="1"/>
</dbReference>
<gene>
    <name evidence="3" type="ORF">SASPL_149726</name>
</gene>
<reference evidence="3" key="1">
    <citation type="submission" date="2018-01" db="EMBL/GenBank/DDBJ databases">
        <authorList>
            <person name="Mao J.F."/>
        </authorList>
    </citation>
    <scope>NUCLEOTIDE SEQUENCE</scope>
    <source>
        <strain evidence="3">Huo1</strain>
        <tissue evidence="3">Leaf</tissue>
    </source>
</reference>
<dbReference type="SUPFAM" id="SSF54995">
    <property type="entry name" value="Ribosomal protein S6"/>
    <property type="match status" value="1"/>
</dbReference>